<sequence>MNPTEDLLSIYFPDCIDTDADADADAGFDAENDHSDEFLSNIEKNVIVDIRSLWLETVIQRRSHSIVFQASCDVQFLRVSNVYCVKIGEDDLIGLKLPQIFNIFSVSS</sequence>
<evidence type="ECO:0000313" key="2">
    <source>
        <dbReference type="Proteomes" id="UP001054252"/>
    </source>
</evidence>
<dbReference type="AlphaFoldDB" id="A0AAV5I800"/>
<proteinExistence type="predicted"/>
<keyword evidence="2" id="KW-1185">Reference proteome</keyword>
<dbReference type="Proteomes" id="UP001054252">
    <property type="component" value="Unassembled WGS sequence"/>
</dbReference>
<organism evidence="1 2">
    <name type="scientific">Rubroshorea leprosula</name>
    <dbReference type="NCBI Taxonomy" id="152421"/>
    <lineage>
        <taxon>Eukaryota</taxon>
        <taxon>Viridiplantae</taxon>
        <taxon>Streptophyta</taxon>
        <taxon>Embryophyta</taxon>
        <taxon>Tracheophyta</taxon>
        <taxon>Spermatophyta</taxon>
        <taxon>Magnoliopsida</taxon>
        <taxon>eudicotyledons</taxon>
        <taxon>Gunneridae</taxon>
        <taxon>Pentapetalae</taxon>
        <taxon>rosids</taxon>
        <taxon>malvids</taxon>
        <taxon>Malvales</taxon>
        <taxon>Dipterocarpaceae</taxon>
        <taxon>Rubroshorea</taxon>
    </lineage>
</organism>
<evidence type="ECO:0000313" key="1">
    <source>
        <dbReference type="EMBL" id="GKU94007.1"/>
    </source>
</evidence>
<accession>A0AAV5I800</accession>
<name>A0AAV5I800_9ROSI</name>
<reference evidence="1 2" key="1">
    <citation type="journal article" date="2021" name="Commun. Biol.">
        <title>The genome of Shorea leprosula (Dipterocarpaceae) highlights the ecological relevance of drought in aseasonal tropical rainforests.</title>
        <authorList>
            <person name="Ng K.K.S."/>
            <person name="Kobayashi M.J."/>
            <person name="Fawcett J.A."/>
            <person name="Hatakeyama M."/>
            <person name="Paape T."/>
            <person name="Ng C.H."/>
            <person name="Ang C.C."/>
            <person name="Tnah L.H."/>
            <person name="Lee C.T."/>
            <person name="Nishiyama T."/>
            <person name="Sese J."/>
            <person name="O'Brien M.J."/>
            <person name="Copetti D."/>
            <person name="Mohd Noor M.I."/>
            <person name="Ong R.C."/>
            <person name="Putra M."/>
            <person name="Sireger I.Z."/>
            <person name="Indrioko S."/>
            <person name="Kosugi Y."/>
            <person name="Izuno A."/>
            <person name="Isagi Y."/>
            <person name="Lee S.L."/>
            <person name="Shimizu K.K."/>
        </authorList>
    </citation>
    <scope>NUCLEOTIDE SEQUENCE [LARGE SCALE GENOMIC DNA]</scope>
    <source>
        <strain evidence="1">214</strain>
    </source>
</reference>
<gene>
    <name evidence="1" type="ORF">SLEP1_g7549</name>
</gene>
<comment type="caution">
    <text evidence="1">The sequence shown here is derived from an EMBL/GenBank/DDBJ whole genome shotgun (WGS) entry which is preliminary data.</text>
</comment>
<protein>
    <submittedName>
        <fullName evidence="1">Uncharacterized protein</fullName>
    </submittedName>
</protein>
<dbReference type="EMBL" id="BPVZ01000007">
    <property type="protein sequence ID" value="GKU94007.1"/>
    <property type="molecule type" value="Genomic_DNA"/>
</dbReference>